<gene>
    <name evidence="3" type="ORF">ISP14_04260</name>
</gene>
<dbReference type="RefSeq" id="WP_404536500.1">
    <property type="nucleotide sequence ID" value="NZ_JADIKL010000002.1"/>
</dbReference>
<accession>A0ABW8KDK4</accession>
<comment type="caution">
    <text evidence="3">The sequence shown here is derived from an EMBL/GenBank/DDBJ whole genome shotgun (WGS) entry which is preliminary data.</text>
</comment>
<sequence>MRYMMFVVHDPAAEPYTPELDNIGEWVADTSASGARITGDRLRPPAHAKTVRVRAGKALVSDGPFTEAKEWIAGFDLLDCASDDEAVAIAARHPMARFGSIELRPFWPIDVEEDPRARVARETGE</sequence>
<evidence type="ECO:0000259" key="2">
    <source>
        <dbReference type="Pfam" id="PF03795"/>
    </source>
</evidence>
<name>A0ABW8KDK4_9GAMM</name>
<keyword evidence="4" id="KW-1185">Reference proteome</keyword>
<evidence type="ECO:0000313" key="3">
    <source>
        <dbReference type="EMBL" id="MFK2930000.1"/>
    </source>
</evidence>
<reference evidence="3 4" key="1">
    <citation type="submission" date="2020-10" db="EMBL/GenBank/DDBJ databases">
        <title>Phylogeny of dyella-like bacteria.</title>
        <authorList>
            <person name="Fu J."/>
        </authorList>
    </citation>
    <scope>NUCLEOTIDE SEQUENCE [LARGE SCALE GENOMIC DNA]</scope>
    <source>
        <strain evidence="3 4">DKC-1</strain>
    </source>
</reference>
<dbReference type="Proteomes" id="UP001620397">
    <property type="component" value="Unassembled WGS sequence"/>
</dbReference>
<dbReference type="PANTHER" id="PTHR35174:SF3">
    <property type="entry name" value="BLL7171 PROTEIN"/>
    <property type="match status" value="1"/>
</dbReference>
<dbReference type="Gene3D" id="3.30.70.1060">
    <property type="entry name" value="Dimeric alpha+beta barrel"/>
    <property type="match status" value="1"/>
</dbReference>
<protein>
    <recommendedName>
        <fullName evidence="2">YCII-related domain-containing protein</fullName>
    </recommendedName>
</protein>
<evidence type="ECO:0000313" key="4">
    <source>
        <dbReference type="Proteomes" id="UP001620397"/>
    </source>
</evidence>
<evidence type="ECO:0000256" key="1">
    <source>
        <dbReference type="ARBA" id="ARBA00007689"/>
    </source>
</evidence>
<dbReference type="EMBL" id="JADIKL010000002">
    <property type="protein sequence ID" value="MFK2930000.1"/>
    <property type="molecule type" value="Genomic_DNA"/>
</dbReference>
<dbReference type="Pfam" id="PF03795">
    <property type="entry name" value="YCII"/>
    <property type="match status" value="1"/>
</dbReference>
<feature type="domain" description="YCII-related" evidence="2">
    <location>
        <begin position="1"/>
        <end position="108"/>
    </location>
</feature>
<dbReference type="InterPro" id="IPR011008">
    <property type="entry name" value="Dimeric_a/b-barrel"/>
</dbReference>
<comment type="similarity">
    <text evidence="1">Belongs to the YciI family.</text>
</comment>
<dbReference type="SUPFAM" id="SSF54909">
    <property type="entry name" value="Dimeric alpha+beta barrel"/>
    <property type="match status" value="1"/>
</dbReference>
<dbReference type="InterPro" id="IPR005545">
    <property type="entry name" value="YCII"/>
</dbReference>
<dbReference type="PANTHER" id="PTHR35174">
    <property type="entry name" value="BLL7171 PROTEIN-RELATED"/>
    <property type="match status" value="1"/>
</dbReference>
<proteinExistence type="inferred from homology"/>
<organism evidence="3 4">
    <name type="scientific">Dyella agri</name>
    <dbReference type="NCBI Taxonomy" id="1926869"/>
    <lineage>
        <taxon>Bacteria</taxon>
        <taxon>Pseudomonadati</taxon>
        <taxon>Pseudomonadota</taxon>
        <taxon>Gammaproteobacteria</taxon>
        <taxon>Lysobacterales</taxon>
        <taxon>Rhodanobacteraceae</taxon>
        <taxon>Dyella</taxon>
    </lineage>
</organism>